<feature type="transmembrane region" description="Helical" evidence="1">
    <location>
        <begin position="5"/>
        <end position="25"/>
    </location>
</feature>
<dbReference type="RefSeq" id="WP_145081800.1">
    <property type="nucleotide sequence ID" value="NZ_VLKH01000003.1"/>
</dbReference>
<proteinExistence type="predicted"/>
<comment type="caution">
    <text evidence="3">The sequence shown here is derived from an EMBL/GenBank/DDBJ whole genome shotgun (WGS) entry which is preliminary data.</text>
</comment>
<dbReference type="CDD" id="cd06259">
    <property type="entry name" value="YdcF-like"/>
    <property type="match status" value="1"/>
</dbReference>
<evidence type="ECO:0000259" key="2">
    <source>
        <dbReference type="Pfam" id="PF02698"/>
    </source>
</evidence>
<dbReference type="InterPro" id="IPR014729">
    <property type="entry name" value="Rossmann-like_a/b/a_fold"/>
</dbReference>
<dbReference type="PANTHER" id="PTHR30336">
    <property type="entry name" value="INNER MEMBRANE PROTEIN, PROBABLE PERMEASE"/>
    <property type="match status" value="1"/>
</dbReference>
<keyword evidence="1" id="KW-0812">Transmembrane</keyword>
<accession>A0A562JFJ1</accession>
<dbReference type="Pfam" id="PF02698">
    <property type="entry name" value="DUF218"/>
    <property type="match status" value="1"/>
</dbReference>
<name>A0A562JFJ1_9FIRM</name>
<sequence>MKKIIIYVFLIFFVWFVVHTLIITFDGFNDSIGVSDAAVVLGSKVELDGNPSKRLQGRLDKAAELYDKNYFDYIIVSGGTGKEGFDEAAVMKEYLIKKGIQSDNILLDPEGYNTYMTAKNTKEIMDNMGLKSVTIISQFYHITRTKLIFQNIGFEQIYSAHSTHYELRDIYSLFREFFAYYKYLLYY</sequence>
<evidence type="ECO:0000313" key="3">
    <source>
        <dbReference type="EMBL" id="TWH81665.1"/>
    </source>
</evidence>
<dbReference type="InterPro" id="IPR051599">
    <property type="entry name" value="Cell_Envelope_Assoc"/>
</dbReference>
<dbReference type="GO" id="GO:0005886">
    <property type="term" value="C:plasma membrane"/>
    <property type="evidence" value="ECO:0007669"/>
    <property type="project" value="TreeGrafter"/>
</dbReference>
<dbReference type="Gene3D" id="3.40.50.620">
    <property type="entry name" value="HUPs"/>
    <property type="match status" value="1"/>
</dbReference>
<evidence type="ECO:0000313" key="4">
    <source>
        <dbReference type="Proteomes" id="UP000315343"/>
    </source>
</evidence>
<dbReference type="AlphaFoldDB" id="A0A562JFJ1"/>
<feature type="domain" description="DUF218" evidence="2">
    <location>
        <begin position="36"/>
        <end position="176"/>
    </location>
</feature>
<dbReference type="PANTHER" id="PTHR30336:SF20">
    <property type="entry name" value="DUF218 DOMAIN-CONTAINING PROTEIN"/>
    <property type="match status" value="1"/>
</dbReference>
<keyword evidence="1" id="KW-1133">Transmembrane helix</keyword>
<dbReference type="OrthoDB" id="9782395at2"/>
<dbReference type="InterPro" id="IPR003848">
    <property type="entry name" value="DUF218"/>
</dbReference>
<dbReference type="EMBL" id="VLKH01000003">
    <property type="protein sequence ID" value="TWH81665.1"/>
    <property type="molecule type" value="Genomic_DNA"/>
</dbReference>
<protein>
    <submittedName>
        <fullName evidence="3">DUF218 domain-containing protein</fullName>
    </submittedName>
</protein>
<evidence type="ECO:0000256" key="1">
    <source>
        <dbReference type="SAM" id="Phobius"/>
    </source>
</evidence>
<gene>
    <name evidence="3" type="ORF">LY60_01420</name>
</gene>
<dbReference type="Proteomes" id="UP000315343">
    <property type="component" value="Unassembled WGS sequence"/>
</dbReference>
<keyword evidence="1" id="KW-0472">Membrane</keyword>
<reference evidence="3 4" key="1">
    <citation type="submission" date="2019-07" db="EMBL/GenBank/DDBJ databases">
        <title>Genomic Encyclopedia of Type Strains, Phase I: the one thousand microbial genomes (KMG-I) project.</title>
        <authorList>
            <person name="Kyrpides N."/>
        </authorList>
    </citation>
    <scope>NUCLEOTIDE SEQUENCE [LARGE SCALE GENOMIC DNA]</scope>
    <source>
        <strain evidence="3 4">DSM 13558</strain>
    </source>
</reference>
<keyword evidence="4" id="KW-1185">Reference proteome</keyword>
<organism evidence="3 4">
    <name type="scientific">Sedimentibacter saalensis</name>
    <dbReference type="NCBI Taxonomy" id="130788"/>
    <lineage>
        <taxon>Bacteria</taxon>
        <taxon>Bacillati</taxon>
        <taxon>Bacillota</taxon>
        <taxon>Tissierellia</taxon>
        <taxon>Sedimentibacter</taxon>
    </lineage>
</organism>